<evidence type="ECO:0000256" key="1">
    <source>
        <dbReference type="SAM" id="SignalP"/>
    </source>
</evidence>
<reference evidence="4" key="1">
    <citation type="submission" date="2022-11" db="UniProtKB">
        <authorList>
            <consortium name="WormBaseParasite"/>
        </authorList>
    </citation>
    <scope>IDENTIFICATION</scope>
</reference>
<feature type="domain" description="C-type lectin" evidence="2">
    <location>
        <begin position="181"/>
        <end position="303"/>
    </location>
</feature>
<accession>A0A914ENI1</accession>
<keyword evidence="1" id="KW-0732">Signal</keyword>
<dbReference type="Proteomes" id="UP000887540">
    <property type="component" value="Unplaced"/>
</dbReference>
<keyword evidence="3" id="KW-1185">Reference proteome</keyword>
<dbReference type="WBParaSite" id="ACRNAN_scaffold8995.g19909.t1">
    <property type="protein sequence ID" value="ACRNAN_scaffold8995.g19909.t1"/>
    <property type="gene ID" value="ACRNAN_scaffold8995.g19909"/>
</dbReference>
<evidence type="ECO:0000259" key="2">
    <source>
        <dbReference type="PROSITE" id="PS50041"/>
    </source>
</evidence>
<dbReference type="AlphaFoldDB" id="A0A914ENI1"/>
<dbReference type="PROSITE" id="PS50041">
    <property type="entry name" value="C_TYPE_LECTIN_2"/>
    <property type="match status" value="2"/>
</dbReference>
<dbReference type="InterPro" id="IPR050111">
    <property type="entry name" value="C-type_lectin/snaclec_domain"/>
</dbReference>
<feature type="signal peptide" evidence="1">
    <location>
        <begin position="1"/>
        <end position="19"/>
    </location>
</feature>
<protein>
    <submittedName>
        <fullName evidence="4">C-type lectin domain-containing protein</fullName>
    </submittedName>
</protein>
<dbReference type="Gene3D" id="3.10.100.10">
    <property type="entry name" value="Mannose-Binding Protein A, subunit A"/>
    <property type="match status" value="2"/>
</dbReference>
<dbReference type="Pfam" id="PF00059">
    <property type="entry name" value="Lectin_C"/>
    <property type="match status" value="2"/>
</dbReference>
<feature type="domain" description="C-type lectin" evidence="2">
    <location>
        <begin position="30"/>
        <end position="144"/>
    </location>
</feature>
<dbReference type="InterPro" id="IPR016186">
    <property type="entry name" value="C-type_lectin-like/link_sf"/>
</dbReference>
<dbReference type="SUPFAM" id="SSF56436">
    <property type="entry name" value="C-type lectin-like"/>
    <property type="match status" value="2"/>
</dbReference>
<organism evidence="3 4">
    <name type="scientific">Acrobeloides nanus</name>
    <dbReference type="NCBI Taxonomy" id="290746"/>
    <lineage>
        <taxon>Eukaryota</taxon>
        <taxon>Metazoa</taxon>
        <taxon>Ecdysozoa</taxon>
        <taxon>Nematoda</taxon>
        <taxon>Chromadorea</taxon>
        <taxon>Rhabditida</taxon>
        <taxon>Tylenchina</taxon>
        <taxon>Cephalobomorpha</taxon>
        <taxon>Cephaloboidea</taxon>
        <taxon>Cephalobidae</taxon>
        <taxon>Acrobeloides</taxon>
    </lineage>
</organism>
<evidence type="ECO:0000313" key="4">
    <source>
        <dbReference type="WBParaSite" id="ACRNAN_scaffold8995.g19909.t1"/>
    </source>
</evidence>
<dbReference type="InterPro" id="IPR016187">
    <property type="entry name" value="CTDL_fold"/>
</dbReference>
<evidence type="ECO:0000313" key="3">
    <source>
        <dbReference type="Proteomes" id="UP000887540"/>
    </source>
</evidence>
<dbReference type="CDD" id="cd00037">
    <property type="entry name" value="CLECT"/>
    <property type="match status" value="2"/>
</dbReference>
<dbReference type="PANTHER" id="PTHR22803">
    <property type="entry name" value="MANNOSE, PHOSPHOLIPASE, LECTIN RECEPTOR RELATED"/>
    <property type="match status" value="1"/>
</dbReference>
<feature type="chain" id="PRO_5037103347" evidence="1">
    <location>
        <begin position="20"/>
        <end position="317"/>
    </location>
</feature>
<proteinExistence type="predicted"/>
<name>A0A914ENI1_9BILA</name>
<dbReference type="InterPro" id="IPR001304">
    <property type="entry name" value="C-type_lectin-like"/>
</dbReference>
<dbReference type="SMART" id="SM00034">
    <property type="entry name" value="CLECT"/>
    <property type="match status" value="2"/>
</dbReference>
<sequence>MNYIASVIILLANFKNAIGACPIGSLQGTESNSCYKFFGSITNFYDAQAQCEKTYGNLTSVHDSFTNAFLARTLMEIMQDTTSKVLLGGFKKGVNWTWTDGSSMVYTNWAKGEPNANGNCIAIQPSNNQWYAVDLNLNSPYVCEVGGPVNSITTSTAVIPSNTPINTCIDHCESDWIYYDRNSFCYKVFYNANWTSAEELCRTYGAHISSIHDIDENYFITNITQTGRNVDDYVDVIWIGLSDININYTFRWSDGTPFDFTNWSPGNPDQTNYGNRCVILYPDKVTSDTWDHYQLWDDWDCDKYMRAFACKKPARRP</sequence>